<sequence>MSTSAREGRASKKLRLRDLKDPVNLLVYGKNLMLKRKAQFGRYNLKIHVIVLGKEHNYSSRV</sequence>
<dbReference type="Proteomes" id="UP000649328">
    <property type="component" value="Unassembled WGS sequence"/>
</dbReference>
<comment type="caution">
    <text evidence="1">The sequence shown here is derived from an EMBL/GenBank/DDBJ whole genome shotgun (WGS) entry which is preliminary data.</text>
</comment>
<evidence type="ECO:0000313" key="2">
    <source>
        <dbReference type="Proteomes" id="UP000649328"/>
    </source>
</evidence>
<reference evidence="1" key="1">
    <citation type="submission" date="2020-10" db="EMBL/GenBank/DDBJ databases">
        <title>The Whole-Genome Sequence of Metschnikowia persimmonesis, a Novel Endophytic Yeast Species Isolated from Medicinal Plant Diospyros kaki Thumb.</title>
        <authorList>
            <person name="Rahmat E."/>
            <person name="Kang Y."/>
        </authorList>
    </citation>
    <scope>NUCLEOTIDE SEQUENCE</scope>
    <source>
        <strain evidence="1">KIOM G15050</strain>
    </source>
</reference>
<name>A0A8H7GY24_9ASCO</name>
<organism evidence="1 2">
    <name type="scientific">Metschnikowia pulcherrima</name>
    <dbReference type="NCBI Taxonomy" id="27326"/>
    <lineage>
        <taxon>Eukaryota</taxon>
        <taxon>Fungi</taxon>
        <taxon>Dikarya</taxon>
        <taxon>Ascomycota</taxon>
        <taxon>Saccharomycotina</taxon>
        <taxon>Pichiomycetes</taxon>
        <taxon>Metschnikowiaceae</taxon>
        <taxon>Metschnikowia</taxon>
    </lineage>
</organism>
<protein>
    <submittedName>
        <fullName evidence="1">Uncharacterized protein</fullName>
    </submittedName>
</protein>
<evidence type="ECO:0000313" key="1">
    <source>
        <dbReference type="EMBL" id="KAF8004684.1"/>
    </source>
</evidence>
<dbReference type="EMBL" id="JACBPP010000001">
    <property type="protein sequence ID" value="KAF8004684.1"/>
    <property type="molecule type" value="Genomic_DNA"/>
</dbReference>
<dbReference type="AlphaFoldDB" id="A0A8H7GY24"/>
<accession>A0A8H7GY24</accession>
<gene>
    <name evidence="1" type="ORF">HF325_000141</name>
</gene>
<keyword evidence="2" id="KW-1185">Reference proteome</keyword>
<proteinExistence type="predicted"/>